<dbReference type="InterPro" id="IPR000938">
    <property type="entry name" value="CAP-Gly_domain"/>
</dbReference>
<dbReference type="PROSITE" id="PS50245">
    <property type="entry name" value="CAP_GLY_2"/>
    <property type="match status" value="1"/>
</dbReference>
<evidence type="ECO:0000256" key="1">
    <source>
        <dbReference type="ARBA" id="ARBA00004496"/>
    </source>
</evidence>
<keyword evidence="7" id="KW-1185">Reference proteome</keyword>
<evidence type="ECO:0000313" key="6">
    <source>
        <dbReference type="EMBL" id="TGZ82803.1"/>
    </source>
</evidence>
<evidence type="ECO:0000313" key="7">
    <source>
        <dbReference type="Proteomes" id="UP000298138"/>
    </source>
</evidence>
<dbReference type="SUPFAM" id="SSF54236">
    <property type="entry name" value="Ubiquitin-like"/>
    <property type="match status" value="1"/>
</dbReference>
<accession>A0A4S2N1D3</accession>
<dbReference type="GO" id="GO:0035371">
    <property type="term" value="C:microtubule plus-end"/>
    <property type="evidence" value="ECO:0007669"/>
    <property type="project" value="TreeGrafter"/>
</dbReference>
<dbReference type="GO" id="GO:0031122">
    <property type="term" value="P:cytoplasmic microtubule organization"/>
    <property type="evidence" value="ECO:0007669"/>
    <property type="project" value="TreeGrafter"/>
</dbReference>
<dbReference type="FunCoup" id="A0A4S2N1D3">
    <property type="interactions" value="692"/>
</dbReference>
<dbReference type="Pfam" id="PF01302">
    <property type="entry name" value="CAP_GLY"/>
    <property type="match status" value="1"/>
</dbReference>
<keyword evidence="2" id="KW-0963">Cytoplasm</keyword>
<dbReference type="InterPro" id="IPR029071">
    <property type="entry name" value="Ubiquitin-like_domsf"/>
</dbReference>
<feature type="domain" description="CAP-Gly" evidence="5">
    <location>
        <begin position="182"/>
        <end position="218"/>
    </location>
</feature>
<evidence type="ECO:0000256" key="4">
    <source>
        <dbReference type="ARBA" id="ARBA00025779"/>
    </source>
</evidence>
<keyword evidence="3" id="KW-0143">Chaperone</keyword>
<sequence>MQSLADITVLVNSEFSSSERRINPSWTISHLKAKLFPITGIPEGSQKLTLRSAARQIPTLIAAEDEDKTTLLGYGLGMYDELHVEDLRPPAARPNFVDTTDVEKYEMPLDQYEKRTDSVLAWKKRNQLGRFDPNKDENEGRELQRQWDEVKERGIEVGKRCKVGERRGTVKFVGVVEEIPGKGVWVGVEGDEPTGKNDGSIGGKAYFSCKPKYGSFVKADRVEIGDFEELDDLDDLEEL</sequence>
<dbReference type="PANTHER" id="PTHR18916">
    <property type="entry name" value="DYNACTIN 1-RELATED MICROTUBULE-BINDING"/>
    <property type="match status" value="1"/>
</dbReference>
<dbReference type="Pfam" id="PF14560">
    <property type="entry name" value="Ubiquitin_2"/>
    <property type="match status" value="1"/>
</dbReference>
<dbReference type="SMART" id="SM01052">
    <property type="entry name" value="CAP_GLY"/>
    <property type="match status" value="1"/>
</dbReference>
<evidence type="ECO:0000259" key="5">
    <source>
        <dbReference type="PROSITE" id="PS50245"/>
    </source>
</evidence>
<comment type="subcellular location">
    <subcellularLocation>
        <location evidence="1">Cytoplasm</location>
    </subcellularLocation>
</comment>
<comment type="similarity">
    <text evidence="4">Belongs to the TBCB family.</text>
</comment>
<dbReference type="EMBL" id="ML220114">
    <property type="protein sequence ID" value="TGZ82803.1"/>
    <property type="molecule type" value="Genomic_DNA"/>
</dbReference>
<dbReference type="GO" id="GO:0005634">
    <property type="term" value="C:nucleus"/>
    <property type="evidence" value="ECO:0007669"/>
    <property type="project" value="TreeGrafter"/>
</dbReference>
<dbReference type="GO" id="GO:0051010">
    <property type="term" value="F:microtubule plus-end binding"/>
    <property type="evidence" value="ECO:0007669"/>
    <property type="project" value="TreeGrafter"/>
</dbReference>
<dbReference type="InParanoid" id="A0A4S2N1D3"/>
<dbReference type="Gene3D" id="3.10.20.90">
    <property type="entry name" value="Phosphatidylinositol 3-kinase Catalytic Subunit, Chain A, domain 1"/>
    <property type="match status" value="1"/>
</dbReference>
<dbReference type="SUPFAM" id="SSF74924">
    <property type="entry name" value="Cap-Gly domain"/>
    <property type="match status" value="1"/>
</dbReference>
<dbReference type="InterPro" id="IPR000626">
    <property type="entry name" value="Ubiquitin-like_dom"/>
</dbReference>
<name>A0A4S2N1D3_9PEZI</name>
<dbReference type="PROSITE" id="PS00845">
    <property type="entry name" value="CAP_GLY_1"/>
    <property type="match status" value="1"/>
</dbReference>
<dbReference type="AlphaFoldDB" id="A0A4S2N1D3"/>
<proteinExistence type="inferred from homology"/>
<dbReference type="PANTHER" id="PTHR18916:SF85">
    <property type="entry name" value="TUBULIN-FOLDING COFACTOR B"/>
    <property type="match status" value="1"/>
</dbReference>
<organism evidence="6 7">
    <name type="scientific">Ascodesmis nigricans</name>
    <dbReference type="NCBI Taxonomy" id="341454"/>
    <lineage>
        <taxon>Eukaryota</taxon>
        <taxon>Fungi</taxon>
        <taxon>Dikarya</taxon>
        <taxon>Ascomycota</taxon>
        <taxon>Pezizomycotina</taxon>
        <taxon>Pezizomycetes</taxon>
        <taxon>Pezizales</taxon>
        <taxon>Ascodesmidaceae</taxon>
        <taxon>Ascodesmis</taxon>
    </lineage>
</organism>
<dbReference type="GO" id="GO:0005938">
    <property type="term" value="C:cell cortex"/>
    <property type="evidence" value="ECO:0007669"/>
    <property type="project" value="TreeGrafter"/>
</dbReference>
<gene>
    <name evidence="6" type="ORF">EX30DRAFT_357976</name>
</gene>
<evidence type="ECO:0000256" key="2">
    <source>
        <dbReference type="ARBA" id="ARBA00022490"/>
    </source>
</evidence>
<dbReference type="Proteomes" id="UP000298138">
    <property type="component" value="Unassembled WGS sequence"/>
</dbReference>
<evidence type="ECO:0000256" key="3">
    <source>
        <dbReference type="ARBA" id="ARBA00023186"/>
    </source>
</evidence>
<dbReference type="OrthoDB" id="5295208at2759"/>
<protein>
    <recommendedName>
        <fullName evidence="5">CAP-Gly domain-containing protein</fullName>
    </recommendedName>
</protein>
<reference evidence="6 7" key="1">
    <citation type="submission" date="2019-04" db="EMBL/GenBank/DDBJ databases">
        <title>Comparative genomics and transcriptomics to analyze fruiting body development in filamentous ascomycetes.</title>
        <authorList>
            <consortium name="DOE Joint Genome Institute"/>
            <person name="Lutkenhaus R."/>
            <person name="Traeger S."/>
            <person name="Breuer J."/>
            <person name="Kuo A."/>
            <person name="Lipzen A."/>
            <person name="Pangilinan J."/>
            <person name="Dilworth D."/>
            <person name="Sandor L."/>
            <person name="Poggeler S."/>
            <person name="Barry K."/>
            <person name="Grigoriev I.V."/>
            <person name="Nowrousian M."/>
        </authorList>
    </citation>
    <scope>NUCLEOTIDE SEQUENCE [LARGE SCALE GENOMIC DNA]</scope>
    <source>
        <strain evidence="6 7">CBS 389.68</strain>
    </source>
</reference>
<dbReference type="Gene3D" id="2.30.30.190">
    <property type="entry name" value="CAP Gly-rich-like domain"/>
    <property type="match status" value="1"/>
</dbReference>
<dbReference type="InterPro" id="IPR036859">
    <property type="entry name" value="CAP-Gly_dom_sf"/>
</dbReference>